<dbReference type="RefSeq" id="WP_266128807.1">
    <property type="nucleotide sequence ID" value="NZ_JAPKMY010000001.1"/>
</dbReference>
<comment type="caution">
    <text evidence="1">The sequence shown here is derived from an EMBL/GenBank/DDBJ whole genome shotgun (WGS) entry which is preliminary data.</text>
</comment>
<dbReference type="EMBL" id="JAPKMY010000001">
    <property type="protein sequence ID" value="MCX5466253.1"/>
    <property type="molecule type" value="Genomic_DNA"/>
</dbReference>
<organism evidence="1 2">
    <name type="scientific">Acinetobacter nematophilus</name>
    <dbReference type="NCBI Taxonomy" id="2994642"/>
    <lineage>
        <taxon>Bacteria</taxon>
        <taxon>Pseudomonadati</taxon>
        <taxon>Pseudomonadota</taxon>
        <taxon>Gammaproteobacteria</taxon>
        <taxon>Moraxellales</taxon>
        <taxon>Moraxellaceae</taxon>
        <taxon>Acinetobacter</taxon>
    </lineage>
</organism>
<keyword evidence="2" id="KW-1185">Reference proteome</keyword>
<evidence type="ECO:0008006" key="3">
    <source>
        <dbReference type="Google" id="ProtNLM"/>
    </source>
</evidence>
<proteinExistence type="predicted"/>
<protein>
    <recommendedName>
        <fullName evidence="3">Rho termination factor N-terminal domain-containing protein</fullName>
    </recommendedName>
</protein>
<dbReference type="AlphaFoldDB" id="A0A9X3IF04"/>
<name>A0A9X3IF04_9GAMM</name>
<evidence type="ECO:0000313" key="1">
    <source>
        <dbReference type="EMBL" id="MCX5466253.1"/>
    </source>
</evidence>
<dbReference type="Proteomes" id="UP001146019">
    <property type="component" value="Unassembled WGS sequence"/>
</dbReference>
<sequence length="95" mass="10717">MNKVLIKLTAAVVIEGVIRRAGEEIEINEQLAKELLYRGRGTLVESNNDHEDEIDLSKMTKAQLIEFAKSEYDVELENSLTKEQIIEAIQSAAEE</sequence>
<evidence type="ECO:0000313" key="2">
    <source>
        <dbReference type="Proteomes" id="UP001146019"/>
    </source>
</evidence>
<gene>
    <name evidence="1" type="ORF">OSH00_00630</name>
</gene>
<accession>A0A9X3IF04</accession>
<reference evidence="1" key="1">
    <citation type="submission" date="2022-11" db="EMBL/GenBank/DDBJ databases">
        <title>Biodiversity and phylogenetic relationships of bacteria.</title>
        <authorList>
            <person name="Machado R.A.R."/>
            <person name="Bhat A."/>
            <person name="Loulou A."/>
            <person name="Kallel S."/>
        </authorList>
    </citation>
    <scope>NUCLEOTIDE SEQUENCE</scope>
    <source>
        <strain evidence="1">A-IN1</strain>
    </source>
</reference>